<name>O23572_ARATH</name>
<dbReference type="PIR" id="A71442">
    <property type="entry name" value="A71442"/>
</dbReference>
<evidence type="ECO:0000313" key="2">
    <source>
        <dbReference type="EMBL" id="CAB78732.1"/>
    </source>
</evidence>
<dbReference type="EMBL" id="Z97343">
    <property type="protein sequence ID" value="CAB10510.1"/>
    <property type="molecule type" value="Genomic_DNA"/>
</dbReference>
<gene>
    <name evidence="1" type="primary">dl4680w</name>
    <name evidence="2" type="ordered locus">At4g17290</name>
</gene>
<protein>
    <submittedName>
        <fullName evidence="2">Uncharacterized protein AT4g17290</fullName>
    </submittedName>
    <submittedName>
        <fullName evidence="1">Uncharacterized protein dl4680w</fullName>
    </submittedName>
</protein>
<reference key="3">
    <citation type="journal article" date="1999" name="Nature">
        <title>Sequence and analysis of chromosome 4 of the plant Arabidopsis thaliana.</title>
        <authorList>
            <consortium name="EU"/>
            <consortium name="CSHL and WU Arabidopsis Sequencing Project"/>
            <person name="Mayer K."/>
            <person name="Schuller C."/>
            <person name="Wambutt R."/>
            <person name="Murphy G."/>
            <person name="Volckaert G."/>
            <person name="Pohl T."/>
            <person name="Dusterhoft A."/>
            <person name="Stiekema W."/>
            <person name="Entian K.D."/>
            <person name="Terryn N."/>
            <person name="Harris B."/>
            <person name="Ansorge W."/>
            <person name="Brandt P."/>
            <person name="Grivell L."/>
            <person name="Rieger M."/>
            <person name="Weichselgartner M."/>
            <person name="de Simone V."/>
            <person name="Obermaier B."/>
            <person name="Mache R."/>
            <person name="Muller M."/>
            <person name="Kreis M."/>
            <person name="Delseny M."/>
            <person name="Puigdomenech P."/>
            <person name="Watson M."/>
            <person name="Schmidtheini T."/>
            <person name="Reichert B."/>
            <person name="Portatelle D."/>
            <person name="Perez-Alonso M."/>
            <person name="Boutry M."/>
            <person name="Bancroft I."/>
            <person name="Vos P."/>
            <person name="Hoheisel J."/>
            <person name="Zimmermann W."/>
            <person name="Wedler H."/>
            <person name="Ridley P."/>
            <person name="Langham S.A."/>
            <person name="McCullagh B."/>
            <person name="Bilham L."/>
            <person name="Robben J."/>
            <person name="Van der Schueren J."/>
            <person name="Grymonprez B."/>
            <person name="Chuang Y.J."/>
            <person name="Vandenbussche F."/>
            <person name="Braeken M."/>
            <person name="Weltjens I."/>
            <person name="Voet M."/>
            <person name="Bastiaens I."/>
            <person name="Aert R."/>
            <person name="Defoor E."/>
            <person name="Weitzenegger T."/>
            <person name="Bothe G."/>
            <person name="Ramsperger U."/>
            <person name="Hilbert H."/>
            <person name="Braun M."/>
            <person name="Holzer E."/>
            <person name="Brandt A."/>
            <person name="Peters S."/>
            <person name="van Staveren M."/>
            <person name="Dirske W."/>
            <person name="Mooijman P."/>
            <person name="Klein Lankhorst R."/>
            <person name="Rose M."/>
            <person name="Hauf J."/>
            <person name="Kotter P."/>
            <person name="Berneiser S."/>
            <person name="Hempel S."/>
            <person name="Feldpausch M."/>
            <person name="Lamberth S."/>
            <person name="Van den Daele H."/>
            <person name="De Keyser A."/>
            <person name="Buysshaert C."/>
            <person name="Gielen J."/>
            <person name="Villarroel R."/>
            <person name="De Clercq R."/>
            <person name="Van Montagu M."/>
            <person name="Rogers J."/>
            <person name="Cronin A."/>
            <person name="Quail M."/>
            <person name="Bray-Allen S."/>
            <person name="Clark L."/>
            <person name="Doggett J."/>
            <person name="Hall S."/>
            <person name="Kay M."/>
            <person name="Lennard N."/>
            <person name="McLay K."/>
            <person name="Mayes R."/>
            <person name="Pettett A."/>
            <person name="Rajandream M.A."/>
            <person name="Lyne M."/>
            <person name="Benes V."/>
            <person name="Rechmann S."/>
            <person name="Borkova D."/>
            <person name="Blocker H."/>
            <person name="Scharfe M."/>
            <person name="Grimm M."/>
            <person name="Lohnert T.H."/>
            <person name="Dose S."/>
            <person name="de Haan M."/>
            <person name="Maarse A."/>
            <person name="Schafer M."/>
            <person name="Muller-Auer S."/>
            <person name="Gabel C."/>
            <person name="Fuchs M."/>
            <person name="Fartmann B."/>
            <person name="Granderath K."/>
            <person name="Dauner D."/>
            <person name="Herzl A."/>
            <person name="Neumann S."/>
            <person name="Argiriou A."/>
            <person name="Vitale D."/>
            <person name="Liguori R."/>
            <person name="Piravandi E."/>
            <person name="Massenet O."/>
            <person name="Quigley F."/>
            <person name="Clabauld G."/>
            <person name="Mundlein A."/>
            <person name="Felber R."/>
            <person name="Schnabl S."/>
            <person name="Hiller R."/>
            <person name="Schmidt W."/>
            <person name="Lecharny A."/>
            <person name="Aubourg S."/>
            <person name="Chefdor F."/>
            <person name="Cooke R."/>
            <person name="Berger C."/>
            <person name="Montfort A."/>
            <person name="Casacuberta E."/>
            <person name="Gibbons T."/>
            <person name="Weber N."/>
            <person name="Vandenbol M."/>
            <person name="Bargues M."/>
            <person name="Terol J."/>
            <person name="Torres A."/>
            <person name="Perez-Perez A."/>
            <person name="Purnelle B."/>
            <person name="Bent E."/>
            <person name="Johnson S."/>
            <person name="Tacon D."/>
            <person name="Jesse T."/>
            <person name="Heijnen L."/>
            <person name="Schwarz S."/>
            <person name="Scholler P."/>
            <person name="Heber S."/>
            <person name="Francs P."/>
            <person name="Bielke C."/>
            <person name="Frishman D."/>
            <person name="Haase D."/>
            <person name="Lemcke K."/>
            <person name="Mewes H.W."/>
            <person name="Stocker S."/>
            <person name="Zaccaria P."/>
            <person name="Bevan M."/>
            <person name="Wilson R.K."/>
            <person name="de la Bastide M."/>
            <person name="Habermann K."/>
            <person name="Parnell L."/>
            <person name="Dedhia N."/>
            <person name="Gnoj L."/>
            <person name="Schutz K."/>
            <person name="Huang E."/>
            <person name="Spiegel L."/>
            <person name="Sehkon M."/>
            <person name="Murray J."/>
            <person name="Sheet P."/>
            <person name="Cordes M."/>
            <person name="Abu-Threideh J."/>
            <person name="Stoneking T."/>
            <person name="Kalicki J."/>
            <person name="Graves T."/>
            <person name="Harmon G."/>
            <person name="Edwards J."/>
            <person name="Latreille P."/>
            <person name="Courtney L."/>
            <person name="Cloud J."/>
            <person name="Abbott A."/>
            <person name="Scott K."/>
            <person name="Johnson D."/>
            <person name="Minx P."/>
            <person name="Bentley D."/>
            <person name="Fulton B."/>
            <person name="Miller N."/>
            <person name="Greco T."/>
            <person name="Kemp K."/>
            <person name="Kramer J."/>
            <person name="Fulton L."/>
            <person name="Mardis E."/>
            <person name="Dante M."/>
            <person name="Pepin K."/>
            <person name="Hillier L."/>
            <person name="Nelson J."/>
            <person name="Spieth J."/>
            <person name="Ryan E."/>
            <person name="Andrews S."/>
            <person name="Geisel C."/>
            <person name="Layman D."/>
            <person name="Du H."/>
            <person name="Ali J."/>
            <person name="Berghoff A."/>
            <person name="Jones K."/>
            <person name="Drone K."/>
            <person name="Cotton M."/>
            <person name="Joshu C."/>
            <person name="Antonoiu B."/>
            <person name="Zidanic M."/>
            <person name="Strong C."/>
            <person name="Sun H."/>
            <person name="Lamar B."/>
            <person name="Yordan C."/>
            <person name="Ma P."/>
            <person name="Zhong J."/>
            <person name="Preston R."/>
            <person name="Vil D."/>
            <person name="Shekher M."/>
            <person name="Matero A."/>
            <person name="Shah R."/>
            <person name="Swaby I.K."/>
            <person name="O'Shaughnessy A."/>
            <person name="Rodriguez M."/>
            <person name="Hoffmann J."/>
            <person name="Till S."/>
            <person name="Granat S."/>
            <person name="Shohdy N."/>
            <person name="Hasegawa A."/>
            <person name="Hameed A."/>
            <person name="Lodhi M."/>
            <person name="Johnson A."/>
            <person name="Chen E."/>
            <person name="Marra M."/>
            <person name="Martienssen R."/>
            <person name="McCombie W.R."/>
        </authorList>
    </citation>
    <scope>NUCLEOTIDE SEQUENCE [LARGE SCALE GENOMIC DNA]</scope>
    <source>
        <strain>cv. Columbia</strain>
    </source>
</reference>
<accession>O23572</accession>
<sequence>MVPPFPRSCASFRLANTTISLFCPSNPFTRGELSVAISNVEAPGGRLVSVMEEGIKKRKIVARVKDIVAGELVFRTCLSKGKSSHGYGEDKRETEDLIQELHNGHMITHESEG</sequence>
<reference evidence="1" key="4">
    <citation type="submission" date="1999-06" db="EMBL/GenBank/DDBJ databases">
        <authorList>
            <person name="EU Arabidopsis sequencing project"/>
        </authorList>
    </citation>
    <scope>NUCLEOTIDE SEQUENCE</scope>
</reference>
<evidence type="ECO:0000313" key="1">
    <source>
        <dbReference type="EMBL" id="CAB10510.1"/>
    </source>
</evidence>
<reference key="2">
    <citation type="journal article" date="1998" name="Nature">
        <title>Analysis of 1.9 Mb of contiguous sequence from chromosome 4 of Arabidopsis thaliana.</title>
        <authorList>
            <person name="Bevan M."/>
            <person name="Bancroft I."/>
            <person name="Bent E."/>
            <person name="Love K."/>
            <person name="Goodman H.M."/>
            <person name="Dean C."/>
            <person name="Bergkamp R."/>
            <person name="Dirkse W."/>
            <person name="van Staveren M."/>
            <person name="Stiekema W."/>
            <person name="Drost L."/>
            <person name="Ridley P."/>
            <person name="Hudson S.-A."/>
            <person name="Patel K."/>
            <person name="Murphy G."/>
            <person name="Piffanelli P."/>
            <person name="Wedler H."/>
            <person name="Wedler E."/>
            <person name="Wambutt R."/>
            <person name="Weitzenegger T."/>
            <person name="Pohl T."/>
            <person name="Terryn N."/>
            <person name="Gielen J."/>
            <person name="Villarroel R."/>
            <person name="De Clercq R."/>
            <person name="van Montagu M."/>
            <person name="Lecharny A."/>
            <person name="Aubourg S."/>
            <person name="Gy I."/>
            <person name="Kreis M."/>
            <person name="Lao N."/>
            <person name="Kavanagh T."/>
            <person name="Hempel S."/>
            <person name="Kotter P."/>
            <person name="Entian K.-D."/>
            <person name="Rieger M."/>
            <person name="Schaefer M."/>
            <person name="Funk B."/>
            <person name="Mueller-Auer S."/>
            <person name="Silvey M."/>
            <person name="James R."/>
            <person name="Monfort A."/>
            <person name="Pons A."/>
            <person name="Puigdomenech P."/>
            <person name="Douka A."/>
            <person name="Voukelatou E."/>
            <person name="Milioni D."/>
            <person name="Hatzopoulos P."/>
            <person name="Piravandi E."/>
            <person name="Obermaier B."/>
            <person name="Hilbert H."/>
            <person name="Duesterhoeft A."/>
            <person name="Moores T."/>
            <person name="Jones J.D.G."/>
            <person name="Eneva T."/>
            <person name="Palme K."/>
            <person name="Benes V."/>
            <person name="Rechmann S."/>
            <person name="Ansorge W."/>
            <person name="Cooke R."/>
            <person name="Berger C."/>
            <person name="Delseny M."/>
            <person name="Voet M."/>
            <person name="Volckaert G."/>
            <person name="Mewes H.-W."/>
            <person name="Klosterman S."/>
            <person name="Schueller C."/>
            <person name="Chalwatzis N."/>
        </authorList>
    </citation>
    <scope>NUCLEOTIDE SEQUENCE [LARGE SCALE GENOMIC DNA]</scope>
    <source>
        <strain>cv. Columbia</strain>
    </source>
</reference>
<organism evidence="1">
    <name type="scientific">Arabidopsis thaliana</name>
    <name type="common">Mouse-ear cress</name>
    <dbReference type="NCBI Taxonomy" id="3702"/>
    <lineage>
        <taxon>Eukaryota</taxon>
        <taxon>Viridiplantae</taxon>
        <taxon>Streptophyta</taxon>
        <taxon>Embryophyta</taxon>
        <taxon>Tracheophyta</taxon>
        <taxon>Spermatophyta</taxon>
        <taxon>Magnoliopsida</taxon>
        <taxon>eudicotyledons</taxon>
        <taxon>Gunneridae</taxon>
        <taxon>Pentapetalae</taxon>
        <taxon>rosids</taxon>
        <taxon>malvids</taxon>
        <taxon>Brassicales</taxon>
        <taxon>Brassicaceae</taxon>
        <taxon>Camelineae</taxon>
        <taxon>Arabidopsis</taxon>
    </lineage>
</organism>
<proteinExistence type="predicted"/>
<reference evidence="1" key="1">
    <citation type="submission" date="1997-07" db="EMBL/GenBank/DDBJ databases">
        <authorList>
            <person name="Bevan M."/>
            <person name="Stiekema W."/>
            <person name="Murphy G."/>
            <person name="Wambutt R."/>
            <person name="Pohl T."/>
            <person name="Terryn N."/>
            <person name="Kreis M."/>
            <person name="Kavanagh T."/>
            <person name="Entian K.D."/>
            <person name="Rieger M."/>
            <person name="James R."/>
            <person name="Puigdomenech P."/>
            <person name="Hatzopoulos P."/>
            <person name="Obermaier B."/>
            <person name="Duesterhoft A."/>
            <person name="Jones J."/>
            <person name="Palme K."/>
            <person name="Ansorge W."/>
            <person name="Delseny M."/>
            <person name="Bancroft I."/>
            <person name="Mewes H.W."/>
            <person name="Schueller C."/>
            <person name="Chalwatzis N."/>
        </authorList>
    </citation>
    <scope>NUCLEOTIDE SEQUENCE</scope>
</reference>
<dbReference type="AlphaFoldDB" id="O23572"/>
<dbReference type="EMBL" id="AL161546">
    <property type="protein sequence ID" value="CAB78732.1"/>
    <property type="molecule type" value="Genomic_DNA"/>
</dbReference>